<evidence type="ECO:0000313" key="13">
    <source>
        <dbReference type="Proteomes" id="UP001204144"/>
    </source>
</evidence>
<evidence type="ECO:0000256" key="6">
    <source>
        <dbReference type="ARBA" id="ARBA00066362"/>
    </source>
</evidence>
<evidence type="ECO:0000256" key="4">
    <source>
        <dbReference type="ARBA" id="ARBA00022827"/>
    </source>
</evidence>
<comment type="similarity">
    <text evidence="2 8">Belongs to the acyl-CoA dehydrogenase family.</text>
</comment>
<dbReference type="InterPro" id="IPR013786">
    <property type="entry name" value="AcylCoA_DH/ox_N"/>
</dbReference>
<dbReference type="InterPro" id="IPR009100">
    <property type="entry name" value="AcylCoA_DH/oxidase_NM_dom_sf"/>
</dbReference>
<evidence type="ECO:0000259" key="9">
    <source>
        <dbReference type="Pfam" id="PF00441"/>
    </source>
</evidence>
<evidence type="ECO:0000313" key="12">
    <source>
        <dbReference type="EMBL" id="MCP9762957.1"/>
    </source>
</evidence>
<evidence type="ECO:0000256" key="3">
    <source>
        <dbReference type="ARBA" id="ARBA00022630"/>
    </source>
</evidence>
<feature type="domain" description="Acyl-CoA dehydrogenase/oxidase C-terminal" evidence="9">
    <location>
        <begin position="228"/>
        <end position="375"/>
    </location>
</feature>
<evidence type="ECO:0000259" key="10">
    <source>
        <dbReference type="Pfam" id="PF02770"/>
    </source>
</evidence>
<dbReference type="InterPro" id="IPR046373">
    <property type="entry name" value="Acyl-CoA_Oxase/DH_mid-dom_sf"/>
</dbReference>
<dbReference type="PANTHER" id="PTHR43884">
    <property type="entry name" value="ACYL-COA DEHYDROGENASE"/>
    <property type="match status" value="1"/>
</dbReference>
<dbReference type="Gene3D" id="1.10.540.10">
    <property type="entry name" value="Acyl-CoA dehydrogenase/oxidase, N-terminal domain"/>
    <property type="match status" value="1"/>
</dbReference>
<dbReference type="InterPro" id="IPR009075">
    <property type="entry name" value="AcylCo_DH/oxidase_C"/>
</dbReference>
<dbReference type="FunFam" id="1.10.540.10:FF:000002">
    <property type="entry name" value="Acyl-CoA dehydrogenase FadE19"/>
    <property type="match status" value="1"/>
</dbReference>
<dbReference type="InterPro" id="IPR006091">
    <property type="entry name" value="Acyl-CoA_Oxase/DH_mid-dom"/>
</dbReference>
<dbReference type="EC" id="1.3.8.10" evidence="6"/>
<dbReference type="RefSeq" id="WP_255036736.1">
    <property type="nucleotide sequence ID" value="NZ_RJUF01000018.1"/>
</dbReference>
<evidence type="ECO:0000259" key="11">
    <source>
        <dbReference type="Pfam" id="PF02771"/>
    </source>
</evidence>
<keyword evidence="13" id="KW-1185">Reference proteome</keyword>
<dbReference type="InterPro" id="IPR006089">
    <property type="entry name" value="Acyl-CoA_DH_CS"/>
</dbReference>
<comment type="caution">
    <text evidence="12">The sequence shown here is derived from an EMBL/GenBank/DDBJ whole genome shotgun (WGS) entry which is preliminary data.</text>
</comment>
<dbReference type="PANTHER" id="PTHR43884:SF12">
    <property type="entry name" value="ISOVALERYL-COA DEHYDROGENASE, MITOCHONDRIAL-RELATED"/>
    <property type="match status" value="1"/>
</dbReference>
<evidence type="ECO:0000256" key="5">
    <source>
        <dbReference type="ARBA" id="ARBA00023002"/>
    </source>
</evidence>
<comment type="cofactor">
    <cofactor evidence="1 8">
        <name>FAD</name>
        <dbReference type="ChEBI" id="CHEBI:57692"/>
    </cofactor>
</comment>
<reference evidence="12 13" key="1">
    <citation type="submission" date="2018-11" db="EMBL/GenBank/DDBJ databases">
        <title>Novel bacteria species description.</title>
        <authorList>
            <person name="Han J.-H."/>
        </authorList>
    </citation>
    <scope>NUCLEOTIDE SEQUENCE [LARGE SCALE GENOMIC DNA]</scope>
    <source>
        <strain evidence="12 13">KCTC23259</strain>
    </source>
</reference>
<dbReference type="Gene3D" id="1.20.140.10">
    <property type="entry name" value="Butyryl-CoA Dehydrogenase, subunit A, domain 3"/>
    <property type="match status" value="1"/>
</dbReference>
<dbReference type="AlphaFoldDB" id="A0AAE3H1J9"/>
<feature type="domain" description="Acyl-CoA oxidase/dehydrogenase middle" evidence="10">
    <location>
        <begin position="121"/>
        <end position="215"/>
    </location>
</feature>
<evidence type="ECO:0000256" key="8">
    <source>
        <dbReference type="RuleBase" id="RU362125"/>
    </source>
</evidence>
<accession>A0AAE3H1J9</accession>
<keyword evidence="4 8" id="KW-0274">FAD</keyword>
<dbReference type="GO" id="GO:0003995">
    <property type="term" value="F:acyl-CoA dehydrogenase activity"/>
    <property type="evidence" value="ECO:0007669"/>
    <property type="project" value="InterPro"/>
</dbReference>
<sequence length="380" mass="41821">MNNFHDLDIIRQSARDFAETYIRPMVMKWDEDQIFPVELFKKLGEQGFMGILVPEKYNGSGLTYQEYITILDEISKVCGSIGLSLAAHNSLCTNHILSFANEVQKEKYLPKLATGEWIGAWGLTETGSGSDAGGLTTVAKKDGDYYVLNGSKNFITHAISSNVAVVIARTGEKGDSHGMTAFIIEKETEGFSAGKKENKLGMRASETACLFFDNCRIHKNQVIGNECEGFIQALKLLDGGRISIAALSLGIARGAYECALKYANEREQFNQKIFDFQSVGFKLAEMATKIEAAELLTRQAGVMKDRGEKVTKMSAMAKLFASETAVEVSNESVQIFGGYGFTKDFPAEKFFRDAKLCTIGEGTSSIQKMVISREIKKDAL</sequence>
<organism evidence="12 13">
    <name type="scientific">Lacihabitans soyangensis</name>
    <dbReference type="NCBI Taxonomy" id="869394"/>
    <lineage>
        <taxon>Bacteria</taxon>
        <taxon>Pseudomonadati</taxon>
        <taxon>Bacteroidota</taxon>
        <taxon>Cytophagia</taxon>
        <taxon>Cytophagales</taxon>
        <taxon>Leadbetterellaceae</taxon>
        <taxon>Lacihabitans</taxon>
    </lineage>
</organism>
<dbReference type="EMBL" id="RJUF01000018">
    <property type="protein sequence ID" value="MCP9762957.1"/>
    <property type="molecule type" value="Genomic_DNA"/>
</dbReference>
<dbReference type="PIRSF" id="PIRSF016578">
    <property type="entry name" value="HsaA"/>
    <property type="match status" value="1"/>
</dbReference>
<keyword evidence="3 8" id="KW-0285">Flavoprotein</keyword>
<evidence type="ECO:0000256" key="7">
    <source>
        <dbReference type="ARBA" id="ARBA00072305"/>
    </source>
</evidence>
<dbReference type="InterPro" id="IPR037069">
    <property type="entry name" value="AcylCoA_DH/ox_N_sf"/>
</dbReference>
<evidence type="ECO:0000256" key="2">
    <source>
        <dbReference type="ARBA" id="ARBA00009347"/>
    </source>
</evidence>
<dbReference type="Proteomes" id="UP001204144">
    <property type="component" value="Unassembled WGS sequence"/>
</dbReference>
<proteinExistence type="inferred from homology"/>
<dbReference type="InterPro" id="IPR036250">
    <property type="entry name" value="AcylCo_DH-like_C"/>
</dbReference>
<dbReference type="Pfam" id="PF02771">
    <property type="entry name" value="Acyl-CoA_dh_N"/>
    <property type="match status" value="1"/>
</dbReference>
<name>A0AAE3H1J9_9BACT</name>
<dbReference type="PROSITE" id="PS00072">
    <property type="entry name" value="ACYL_COA_DH_1"/>
    <property type="match status" value="1"/>
</dbReference>
<dbReference type="PROSITE" id="PS00073">
    <property type="entry name" value="ACYL_COA_DH_2"/>
    <property type="match status" value="1"/>
</dbReference>
<dbReference type="FunFam" id="2.40.110.10:FF:000001">
    <property type="entry name" value="Acyl-CoA dehydrogenase, mitochondrial"/>
    <property type="match status" value="1"/>
</dbReference>
<evidence type="ECO:0000256" key="1">
    <source>
        <dbReference type="ARBA" id="ARBA00001974"/>
    </source>
</evidence>
<dbReference type="Pfam" id="PF00441">
    <property type="entry name" value="Acyl-CoA_dh_1"/>
    <property type="match status" value="1"/>
</dbReference>
<gene>
    <name evidence="12" type="ORF">EGI31_08315</name>
</gene>
<dbReference type="Pfam" id="PF02770">
    <property type="entry name" value="Acyl-CoA_dh_M"/>
    <property type="match status" value="1"/>
</dbReference>
<feature type="domain" description="Acyl-CoA dehydrogenase/oxidase N-terminal" evidence="11">
    <location>
        <begin position="8"/>
        <end position="116"/>
    </location>
</feature>
<dbReference type="GO" id="GO:0050660">
    <property type="term" value="F:flavin adenine dinucleotide binding"/>
    <property type="evidence" value="ECO:0007669"/>
    <property type="project" value="InterPro"/>
</dbReference>
<dbReference type="Gene3D" id="2.40.110.10">
    <property type="entry name" value="Butyryl-CoA Dehydrogenase, subunit A, domain 2"/>
    <property type="match status" value="1"/>
</dbReference>
<protein>
    <recommendedName>
        <fullName evidence="7">Cyclohex-1-ene-1-carbonyl-CoA dehydrogenase</fullName>
        <ecNumber evidence="6">1.3.8.10</ecNumber>
    </recommendedName>
</protein>
<dbReference type="SUPFAM" id="SSF56645">
    <property type="entry name" value="Acyl-CoA dehydrogenase NM domain-like"/>
    <property type="match status" value="1"/>
</dbReference>
<keyword evidence="5 8" id="KW-0560">Oxidoreductase</keyword>
<dbReference type="FunFam" id="1.20.140.10:FF:000004">
    <property type="entry name" value="Acyl-CoA dehydrogenase FadE25"/>
    <property type="match status" value="1"/>
</dbReference>
<dbReference type="SUPFAM" id="SSF47203">
    <property type="entry name" value="Acyl-CoA dehydrogenase C-terminal domain-like"/>
    <property type="match status" value="1"/>
</dbReference>